<dbReference type="InterPro" id="IPR011611">
    <property type="entry name" value="PfkB_dom"/>
</dbReference>
<feature type="domain" description="Carbohydrate kinase PfkB" evidence="5">
    <location>
        <begin position="8"/>
        <end position="301"/>
    </location>
</feature>
<dbReference type="InterPro" id="IPR029056">
    <property type="entry name" value="Ribokinase-like"/>
</dbReference>
<dbReference type="Pfam" id="PF00294">
    <property type="entry name" value="PfkB"/>
    <property type="match status" value="1"/>
</dbReference>
<dbReference type="GO" id="GO:0005829">
    <property type="term" value="C:cytosol"/>
    <property type="evidence" value="ECO:0007669"/>
    <property type="project" value="TreeGrafter"/>
</dbReference>
<keyword evidence="2 4" id="KW-0808">Transferase</keyword>
<dbReference type="InterPro" id="IPR002139">
    <property type="entry name" value="Ribo/fructo_kinase"/>
</dbReference>
<dbReference type="Proteomes" id="UP000460272">
    <property type="component" value="Unassembled WGS sequence"/>
</dbReference>
<evidence type="ECO:0000256" key="1">
    <source>
        <dbReference type="ARBA" id="ARBA00010688"/>
    </source>
</evidence>
<evidence type="ECO:0000256" key="2">
    <source>
        <dbReference type="ARBA" id="ARBA00022679"/>
    </source>
</evidence>
<keyword evidence="3 4" id="KW-0418">Kinase</keyword>
<dbReference type="CDD" id="cd01166">
    <property type="entry name" value="KdgK"/>
    <property type="match status" value="1"/>
</dbReference>
<dbReference type="OrthoDB" id="9808601at2"/>
<organism evidence="6 7">
    <name type="scientific">Trebonia kvetii</name>
    <dbReference type="NCBI Taxonomy" id="2480626"/>
    <lineage>
        <taxon>Bacteria</taxon>
        <taxon>Bacillati</taxon>
        <taxon>Actinomycetota</taxon>
        <taxon>Actinomycetes</taxon>
        <taxon>Streptosporangiales</taxon>
        <taxon>Treboniaceae</taxon>
        <taxon>Trebonia</taxon>
    </lineage>
</organism>
<dbReference type="InterPro" id="IPR002173">
    <property type="entry name" value="Carboh/pur_kinase_PfkB_CS"/>
</dbReference>
<comment type="caution">
    <text evidence="6">The sequence shown here is derived from an EMBL/GenBank/DDBJ whole genome shotgun (WGS) entry which is preliminary data.</text>
</comment>
<dbReference type="AlphaFoldDB" id="A0A6P2BSG4"/>
<dbReference type="SUPFAM" id="SSF53613">
    <property type="entry name" value="Ribokinase-like"/>
    <property type="match status" value="1"/>
</dbReference>
<reference evidence="6 7" key="1">
    <citation type="submission" date="2018-11" db="EMBL/GenBank/DDBJ databases">
        <title>Trebonia kvetii gen.nov., sp.nov., a novel acidophilic actinobacterium, and proposal of the new actinobacterial family Treboniaceae fam. nov.</title>
        <authorList>
            <person name="Rapoport D."/>
            <person name="Sagova-Mareckova M."/>
            <person name="Sedlacek I."/>
            <person name="Provaznik J."/>
            <person name="Kralova S."/>
            <person name="Pavlinic D."/>
            <person name="Benes V."/>
            <person name="Kopecky J."/>
        </authorList>
    </citation>
    <scope>NUCLEOTIDE SEQUENCE [LARGE SCALE GENOMIC DNA]</scope>
    <source>
        <strain evidence="6 7">15Tr583</strain>
    </source>
</reference>
<dbReference type="EMBL" id="RPFW01000006">
    <property type="protein sequence ID" value="TVZ01808.1"/>
    <property type="molecule type" value="Genomic_DNA"/>
</dbReference>
<evidence type="ECO:0000313" key="6">
    <source>
        <dbReference type="EMBL" id="TVZ01808.1"/>
    </source>
</evidence>
<dbReference type="PANTHER" id="PTHR10584:SF166">
    <property type="entry name" value="RIBOKINASE"/>
    <property type="match status" value="1"/>
</dbReference>
<keyword evidence="7" id="KW-1185">Reference proteome</keyword>
<evidence type="ECO:0000313" key="7">
    <source>
        <dbReference type="Proteomes" id="UP000460272"/>
    </source>
</evidence>
<evidence type="ECO:0000256" key="4">
    <source>
        <dbReference type="RuleBase" id="RU003704"/>
    </source>
</evidence>
<dbReference type="PRINTS" id="PR00990">
    <property type="entry name" value="RIBOKINASE"/>
</dbReference>
<dbReference type="RefSeq" id="WP_145858683.1">
    <property type="nucleotide sequence ID" value="NZ_RPFW01000006.1"/>
</dbReference>
<proteinExistence type="inferred from homology"/>
<accession>A0A6P2BSG4</accession>
<dbReference type="PANTHER" id="PTHR10584">
    <property type="entry name" value="SUGAR KINASE"/>
    <property type="match status" value="1"/>
</dbReference>
<dbReference type="GO" id="GO:0006796">
    <property type="term" value="P:phosphate-containing compound metabolic process"/>
    <property type="evidence" value="ECO:0007669"/>
    <property type="project" value="UniProtKB-ARBA"/>
</dbReference>
<evidence type="ECO:0000259" key="5">
    <source>
        <dbReference type="Pfam" id="PF00294"/>
    </source>
</evidence>
<name>A0A6P2BSG4_9ACTN</name>
<dbReference type="GO" id="GO:0016301">
    <property type="term" value="F:kinase activity"/>
    <property type="evidence" value="ECO:0007669"/>
    <property type="project" value="UniProtKB-KW"/>
</dbReference>
<sequence>MSSRDFDLVVIGDCNPDVLVLGSDVTPAFGQQEKLVERMSLEIGGSASITAVAAVRLGLRVALVAAVGPDAAGTFMLDALAREGVDVSAVVVREGMATGMTVALSRGGDRAILTALGAMDTLTAADIPAGLLNRCRHVHVSSYFLLADSLGPGLAAVLSDARAAGATTSLDTNWDPAERWRDERLSAAIAQADLLLPNEAEALALSSCSSVSSAALSLLALGPKVAVKLGARGVLVGVDPSSLQRVCLPPVTPVDTTGAGDCFNAGLIAGLLRGLPLPEAAALGCATGALSTGALGGTTGAPGLGKAADLAANATIGAFANLGRMITEHWILAELFSRHGEKSSVVSQSSVITALFAALVPQADCRRRDIAECGRSRHLLTVDAYPERGAGRDVRWAHKQLEPVR</sequence>
<protein>
    <submittedName>
        <fullName evidence="6">Carbohydrate kinase family protein</fullName>
    </submittedName>
</protein>
<dbReference type="PROSITE" id="PS00584">
    <property type="entry name" value="PFKB_KINASES_2"/>
    <property type="match status" value="1"/>
</dbReference>
<evidence type="ECO:0000256" key="3">
    <source>
        <dbReference type="ARBA" id="ARBA00022777"/>
    </source>
</evidence>
<dbReference type="Gene3D" id="3.40.1190.20">
    <property type="match status" value="1"/>
</dbReference>
<gene>
    <name evidence="6" type="ORF">EAS64_30630</name>
</gene>
<comment type="similarity">
    <text evidence="1 4">Belongs to the carbohydrate kinase PfkB family.</text>
</comment>